<evidence type="ECO:0000313" key="7">
    <source>
        <dbReference type="Proteomes" id="UP000308488"/>
    </source>
</evidence>
<evidence type="ECO:0000256" key="2">
    <source>
        <dbReference type="ARBA" id="ARBA00022741"/>
    </source>
</evidence>
<evidence type="ECO:0000256" key="4">
    <source>
        <dbReference type="ARBA" id="ARBA00024200"/>
    </source>
</evidence>
<proteinExistence type="inferred from homology"/>
<organism evidence="6 7">
    <name type="scientific">Marinobacter panjinensis</name>
    <dbReference type="NCBI Taxonomy" id="2576384"/>
    <lineage>
        <taxon>Bacteria</taxon>
        <taxon>Pseudomonadati</taxon>
        <taxon>Pseudomonadota</taxon>
        <taxon>Gammaproteobacteria</taxon>
        <taxon>Pseudomonadales</taxon>
        <taxon>Marinobacteraceae</taxon>
        <taxon>Marinobacter</taxon>
    </lineage>
</organism>
<comment type="caution">
    <text evidence="6">The sequence shown here is derived from an EMBL/GenBank/DDBJ whole genome shotgun (WGS) entry which is preliminary data.</text>
</comment>
<dbReference type="Pfam" id="PF02597">
    <property type="entry name" value="ThiS"/>
    <property type="match status" value="1"/>
</dbReference>
<name>A0A4U6R8N8_9GAMM</name>
<dbReference type="InterPro" id="IPR003749">
    <property type="entry name" value="ThiS/MoaD-like"/>
</dbReference>
<dbReference type="EMBL" id="SZYH01000001">
    <property type="protein sequence ID" value="TKV69438.1"/>
    <property type="molecule type" value="Genomic_DNA"/>
</dbReference>
<evidence type="ECO:0000256" key="5">
    <source>
        <dbReference type="ARBA" id="ARBA00024247"/>
    </source>
</evidence>
<dbReference type="GO" id="GO:1990133">
    <property type="term" value="C:molybdopterin adenylyltransferase complex"/>
    <property type="evidence" value="ECO:0007669"/>
    <property type="project" value="TreeGrafter"/>
</dbReference>
<dbReference type="RefSeq" id="WP_137437050.1">
    <property type="nucleotide sequence ID" value="NZ_SZYH01000001.1"/>
</dbReference>
<evidence type="ECO:0000256" key="3">
    <source>
        <dbReference type="ARBA" id="ARBA00023150"/>
    </source>
</evidence>
<dbReference type="CDD" id="cd00754">
    <property type="entry name" value="Ubl_MoaD"/>
    <property type="match status" value="1"/>
</dbReference>
<gene>
    <name evidence="6" type="primary">moaD</name>
    <name evidence="6" type="ORF">FDP08_15660</name>
</gene>
<dbReference type="Proteomes" id="UP000308488">
    <property type="component" value="Unassembled WGS sequence"/>
</dbReference>
<dbReference type="GO" id="GO:0000166">
    <property type="term" value="F:nucleotide binding"/>
    <property type="evidence" value="ECO:0007669"/>
    <property type="project" value="UniProtKB-KW"/>
</dbReference>
<comment type="similarity">
    <text evidence="4">Belongs to the MoaD family.</text>
</comment>
<dbReference type="InterPro" id="IPR012675">
    <property type="entry name" value="Beta-grasp_dom_sf"/>
</dbReference>
<dbReference type="InterPro" id="IPR044672">
    <property type="entry name" value="MOCS2A"/>
</dbReference>
<evidence type="ECO:0000256" key="1">
    <source>
        <dbReference type="ARBA" id="ARBA00005046"/>
    </source>
</evidence>
<dbReference type="UniPathway" id="UPA00344"/>
<dbReference type="FunFam" id="3.10.20.30:FF:000010">
    <property type="entry name" value="Molybdopterin synthase sulfur carrier subunit"/>
    <property type="match status" value="1"/>
</dbReference>
<keyword evidence="3" id="KW-0501">Molybdenum cofactor biosynthesis</keyword>
<dbReference type="SUPFAM" id="SSF54285">
    <property type="entry name" value="MoaD/ThiS"/>
    <property type="match status" value="1"/>
</dbReference>
<dbReference type="PANTHER" id="PTHR33359">
    <property type="entry name" value="MOLYBDOPTERIN SYNTHASE SULFUR CARRIER SUBUNIT"/>
    <property type="match status" value="1"/>
</dbReference>
<dbReference type="AlphaFoldDB" id="A0A4U6R8N8"/>
<dbReference type="PANTHER" id="PTHR33359:SF1">
    <property type="entry name" value="MOLYBDOPTERIN SYNTHASE SULFUR CARRIER SUBUNIT"/>
    <property type="match status" value="1"/>
</dbReference>
<keyword evidence="2" id="KW-0547">Nucleotide-binding</keyword>
<accession>A0A4U6R8N8</accession>
<keyword evidence="7" id="KW-1185">Reference proteome</keyword>
<dbReference type="OrthoDB" id="9801945at2"/>
<comment type="pathway">
    <text evidence="1">Cofactor biosynthesis; molybdopterin biosynthesis.</text>
</comment>
<reference evidence="6 7" key="1">
    <citation type="submission" date="2019-05" db="EMBL/GenBank/DDBJ databases">
        <title>Marinobacter panjinensis sp. nov., a moderately halophilic bacterium isolated from sea tidal flat environment.</title>
        <authorList>
            <person name="Yang W."/>
            <person name="An M."/>
            <person name="He W."/>
            <person name="Luo X."/>
            <person name="Zhu L."/>
            <person name="Chen G."/>
            <person name="Zhang Y."/>
            <person name="Wang Y."/>
        </authorList>
    </citation>
    <scope>NUCLEOTIDE SEQUENCE [LARGE SCALE GENOMIC DNA]</scope>
    <source>
        <strain evidence="6 7">PJ-16</strain>
    </source>
</reference>
<sequence length="87" mass="9271">MTADNTITVKFFARLREELETASLSVEAESGLTAGRLLHSLAARGGNWTQLDGAQPVMIAVNQVMTKPDKVLQPGDEVAFFPPVTGG</sequence>
<dbReference type="InterPro" id="IPR016155">
    <property type="entry name" value="Mopterin_synth/thiamin_S_b"/>
</dbReference>
<evidence type="ECO:0000313" key="6">
    <source>
        <dbReference type="EMBL" id="TKV69438.1"/>
    </source>
</evidence>
<dbReference type="NCBIfam" id="TIGR01682">
    <property type="entry name" value="moaD"/>
    <property type="match status" value="1"/>
</dbReference>
<dbReference type="GO" id="GO:0006777">
    <property type="term" value="P:Mo-molybdopterin cofactor biosynthetic process"/>
    <property type="evidence" value="ECO:0007669"/>
    <property type="project" value="UniProtKB-KW"/>
</dbReference>
<dbReference type="Gene3D" id="3.10.20.30">
    <property type="match status" value="1"/>
</dbReference>
<protein>
    <recommendedName>
        <fullName evidence="5">Molybdopterin synthase sulfur carrier subunit</fullName>
    </recommendedName>
</protein>